<evidence type="ECO:0000313" key="10">
    <source>
        <dbReference type="Proteomes" id="UP000094385"/>
    </source>
</evidence>
<dbReference type="Pfam" id="PF05047">
    <property type="entry name" value="L51_S25_CI-B8"/>
    <property type="match status" value="1"/>
</dbReference>
<dbReference type="STRING" id="675824.A0A1E3QG40"/>
<name>A0A1E3QG40_LIPST</name>
<dbReference type="SMART" id="SM00916">
    <property type="entry name" value="L51_S25_CI-B8"/>
    <property type="match status" value="1"/>
</dbReference>
<evidence type="ECO:0000256" key="7">
    <source>
        <dbReference type="ARBA" id="ARBA00075061"/>
    </source>
</evidence>
<proteinExistence type="inferred from homology"/>
<dbReference type="InterPro" id="IPR039927">
    <property type="entry name" value="Ribosomal_mL43"/>
</dbReference>
<dbReference type="InterPro" id="IPR007741">
    <property type="entry name" value="Ribosomal_mL43/mS25/NADH_DH"/>
</dbReference>
<comment type="similarity">
    <text evidence="2">Belongs to the mitochondrion-specific ribosomal protein mL43 family.</text>
</comment>
<gene>
    <name evidence="9" type="ORF">LIPSTDRAFT_67306</name>
</gene>
<dbReference type="FunFam" id="3.40.30.10:FF:000173">
    <property type="entry name" value="Mitochondrial 54S ribosomal protein"/>
    <property type="match status" value="1"/>
</dbReference>
<dbReference type="PANTHER" id="PTHR21396:SF2">
    <property type="entry name" value="LARGE RIBOSOMAL SUBUNIT PROTEIN ML43"/>
    <property type="match status" value="1"/>
</dbReference>
<dbReference type="Gene3D" id="3.40.30.10">
    <property type="entry name" value="Glutaredoxin"/>
    <property type="match status" value="1"/>
</dbReference>
<evidence type="ECO:0000256" key="6">
    <source>
        <dbReference type="ARBA" id="ARBA00035188"/>
    </source>
</evidence>
<organism evidence="9 10">
    <name type="scientific">Lipomyces starkeyi NRRL Y-11557</name>
    <dbReference type="NCBI Taxonomy" id="675824"/>
    <lineage>
        <taxon>Eukaryota</taxon>
        <taxon>Fungi</taxon>
        <taxon>Dikarya</taxon>
        <taxon>Ascomycota</taxon>
        <taxon>Saccharomycotina</taxon>
        <taxon>Lipomycetes</taxon>
        <taxon>Lipomycetales</taxon>
        <taxon>Lipomycetaceae</taxon>
        <taxon>Lipomyces</taxon>
    </lineage>
</organism>
<dbReference type="GO" id="GO:0045454">
    <property type="term" value="P:cell redox homeostasis"/>
    <property type="evidence" value="ECO:0007669"/>
    <property type="project" value="EnsemblFungi"/>
</dbReference>
<dbReference type="PANTHER" id="PTHR21396">
    <property type="entry name" value="39S RIBOSOMAL PROTEIN L43"/>
    <property type="match status" value="1"/>
</dbReference>
<evidence type="ECO:0000313" key="9">
    <source>
        <dbReference type="EMBL" id="ODQ76414.1"/>
    </source>
</evidence>
<sequence>MPVQAVRRGISVVRNGVGAFVLPCKKLTFRYCNWGGSSVGMRKYLHENLQKLSAANPGIEMEVEVKKGHPIITGDYMNGRQKVICVRNMKPHEIEQKVKILRDASGQKLRRMKHPVYSTNQSPRGIWSPFHVLEQYRYKV</sequence>
<dbReference type="InterPro" id="IPR036249">
    <property type="entry name" value="Thioredoxin-like_sf"/>
</dbReference>
<evidence type="ECO:0000256" key="4">
    <source>
        <dbReference type="ARBA" id="ARBA00023128"/>
    </source>
</evidence>
<evidence type="ECO:0000256" key="5">
    <source>
        <dbReference type="ARBA" id="ARBA00023274"/>
    </source>
</evidence>
<keyword evidence="5" id="KW-0687">Ribonucleoprotein</keyword>
<keyword evidence="4" id="KW-0496">Mitochondrion</keyword>
<dbReference type="GO" id="GO:0032543">
    <property type="term" value="P:mitochondrial translation"/>
    <property type="evidence" value="ECO:0007669"/>
    <property type="project" value="InterPro"/>
</dbReference>
<dbReference type="GO" id="GO:0005762">
    <property type="term" value="C:mitochondrial large ribosomal subunit"/>
    <property type="evidence" value="ECO:0007669"/>
    <property type="project" value="EnsemblFungi"/>
</dbReference>
<evidence type="ECO:0000256" key="2">
    <source>
        <dbReference type="ARBA" id="ARBA00006073"/>
    </source>
</evidence>
<accession>A0A1E3QG40</accession>
<dbReference type="Proteomes" id="UP000094385">
    <property type="component" value="Unassembled WGS sequence"/>
</dbReference>
<evidence type="ECO:0000259" key="8">
    <source>
        <dbReference type="SMART" id="SM00916"/>
    </source>
</evidence>
<keyword evidence="10" id="KW-1185">Reference proteome</keyword>
<keyword evidence="3" id="KW-0689">Ribosomal protein</keyword>
<comment type="subcellular location">
    <subcellularLocation>
        <location evidence="1">Mitochondrion</location>
    </subcellularLocation>
</comment>
<evidence type="ECO:0000256" key="1">
    <source>
        <dbReference type="ARBA" id="ARBA00004173"/>
    </source>
</evidence>
<dbReference type="AlphaFoldDB" id="A0A1E3QG40"/>
<dbReference type="OrthoDB" id="88at2759"/>
<dbReference type="SUPFAM" id="SSF52833">
    <property type="entry name" value="Thioredoxin-like"/>
    <property type="match status" value="1"/>
</dbReference>
<dbReference type="GO" id="GO:0003735">
    <property type="term" value="F:structural constituent of ribosome"/>
    <property type="evidence" value="ECO:0007669"/>
    <property type="project" value="EnsemblFungi"/>
</dbReference>
<protein>
    <recommendedName>
        <fullName evidence="6">Large ribosomal subunit protein mL43</fullName>
    </recommendedName>
    <alternativeName>
        <fullName evidence="7">54S ribosomal protein L51, mitochondrial</fullName>
    </alternativeName>
</protein>
<evidence type="ECO:0000256" key="3">
    <source>
        <dbReference type="ARBA" id="ARBA00022980"/>
    </source>
</evidence>
<feature type="domain" description="Ribosomal protein/NADH dehydrogenase" evidence="8">
    <location>
        <begin position="33"/>
        <end position="105"/>
    </location>
</feature>
<reference evidence="9 10" key="1">
    <citation type="journal article" date="2016" name="Proc. Natl. Acad. Sci. U.S.A.">
        <title>Comparative genomics of biotechnologically important yeasts.</title>
        <authorList>
            <person name="Riley R."/>
            <person name="Haridas S."/>
            <person name="Wolfe K.H."/>
            <person name="Lopes M.R."/>
            <person name="Hittinger C.T."/>
            <person name="Goeker M."/>
            <person name="Salamov A.A."/>
            <person name="Wisecaver J.H."/>
            <person name="Long T.M."/>
            <person name="Calvey C.H."/>
            <person name="Aerts A.L."/>
            <person name="Barry K.W."/>
            <person name="Choi C."/>
            <person name="Clum A."/>
            <person name="Coughlan A.Y."/>
            <person name="Deshpande S."/>
            <person name="Douglass A.P."/>
            <person name="Hanson S.J."/>
            <person name="Klenk H.-P."/>
            <person name="LaButti K.M."/>
            <person name="Lapidus A."/>
            <person name="Lindquist E.A."/>
            <person name="Lipzen A.M."/>
            <person name="Meier-Kolthoff J.P."/>
            <person name="Ohm R.A."/>
            <person name="Otillar R.P."/>
            <person name="Pangilinan J.L."/>
            <person name="Peng Y."/>
            <person name="Rokas A."/>
            <person name="Rosa C.A."/>
            <person name="Scheuner C."/>
            <person name="Sibirny A.A."/>
            <person name="Slot J.C."/>
            <person name="Stielow J.B."/>
            <person name="Sun H."/>
            <person name="Kurtzman C.P."/>
            <person name="Blackwell M."/>
            <person name="Grigoriev I.V."/>
            <person name="Jeffries T.W."/>
        </authorList>
    </citation>
    <scope>NUCLEOTIDE SEQUENCE [LARGE SCALE GENOMIC DNA]</scope>
    <source>
        <strain evidence="9 10">NRRL Y-11557</strain>
    </source>
</reference>
<dbReference type="EMBL" id="KV454289">
    <property type="protein sequence ID" value="ODQ76414.1"/>
    <property type="molecule type" value="Genomic_DNA"/>
</dbReference>